<dbReference type="KEGG" id="eke:EK0264_05060"/>
<dbReference type="PANTHER" id="PTHR48207:SF3">
    <property type="entry name" value="SUCCINATE--HYDROXYMETHYLGLUTARATE COA-TRANSFERASE"/>
    <property type="match status" value="1"/>
</dbReference>
<organism evidence="2 3">
    <name type="scientific">Epidermidibacterium keratini</name>
    <dbReference type="NCBI Taxonomy" id="1891644"/>
    <lineage>
        <taxon>Bacteria</taxon>
        <taxon>Bacillati</taxon>
        <taxon>Actinomycetota</taxon>
        <taxon>Actinomycetes</taxon>
        <taxon>Sporichthyales</taxon>
        <taxon>Sporichthyaceae</taxon>
        <taxon>Epidermidibacterium</taxon>
    </lineage>
</organism>
<dbReference type="InParanoid" id="A0A7L4YTG8"/>
<dbReference type="SUPFAM" id="SSF89796">
    <property type="entry name" value="CoA-transferase family III (CaiB/BaiF)"/>
    <property type="match status" value="1"/>
</dbReference>
<dbReference type="AlphaFoldDB" id="A0A7L4YTG8"/>
<dbReference type="Gene3D" id="3.30.1540.10">
    <property type="entry name" value="formyl-coa transferase, domain 3"/>
    <property type="match status" value="1"/>
</dbReference>
<proteinExistence type="predicted"/>
<dbReference type="InterPro" id="IPR044855">
    <property type="entry name" value="CoA-Trfase_III_dom3_sf"/>
</dbReference>
<protein>
    <submittedName>
        <fullName evidence="2">CoA transferase</fullName>
    </submittedName>
</protein>
<dbReference type="OrthoDB" id="9797653at2"/>
<dbReference type="PANTHER" id="PTHR48207">
    <property type="entry name" value="SUCCINATE--HYDROXYMETHYLGLUTARATE COA-TRANSFERASE"/>
    <property type="match status" value="1"/>
</dbReference>
<dbReference type="Proteomes" id="UP000463857">
    <property type="component" value="Chromosome"/>
</dbReference>
<dbReference type="EMBL" id="CP047156">
    <property type="protein sequence ID" value="QHC02283.1"/>
    <property type="molecule type" value="Genomic_DNA"/>
</dbReference>
<evidence type="ECO:0000313" key="2">
    <source>
        <dbReference type="EMBL" id="QHC02283.1"/>
    </source>
</evidence>
<reference evidence="2 3" key="1">
    <citation type="journal article" date="2018" name="Int. J. Syst. Evol. Microbiol.">
        <title>Epidermidibacterium keratini gen. nov., sp. nov., a member of the family Sporichthyaceae, isolated from keratin epidermis.</title>
        <authorList>
            <person name="Lee D.G."/>
            <person name="Trujillo M.E."/>
            <person name="Kang S."/>
            <person name="Nam J.J."/>
            <person name="Kim Y.J."/>
        </authorList>
    </citation>
    <scope>NUCLEOTIDE SEQUENCE [LARGE SCALE GENOMIC DNA]</scope>
    <source>
        <strain evidence="2 3">EPI-7</strain>
    </source>
</reference>
<evidence type="ECO:0000256" key="1">
    <source>
        <dbReference type="ARBA" id="ARBA00022679"/>
    </source>
</evidence>
<dbReference type="InterPro" id="IPR050483">
    <property type="entry name" value="CoA-transferase_III_domain"/>
</dbReference>
<gene>
    <name evidence="2" type="ORF">EK0264_05060</name>
</gene>
<dbReference type="GO" id="GO:0008410">
    <property type="term" value="F:CoA-transferase activity"/>
    <property type="evidence" value="ECO:0007669"/>
    <property type="project" value="TreeGrafter"/>
</dbReference>
<dbReference type="Gene3D" id="3.40.50.10540">
    <property type="entry name" value="Crotonobetainyl-coa:carnitine coa-transferase, domain 1"/>
    <property type="match status" value="1"/>
</dbReference>
<dbReference type="InterPro" id="IPR003673">
    <property type="entry name" value="CoA-Trfase_fam_III"/>
</dbReference>
<name>A0A7L4YTG8_9ACTN</name>
<keyword evidence="1 2" id="KW-0808">Transferase</keyword>
<sequence length="392" mass="41816">MLQLPLEGVTVVAIEQAVAAPFCTRQLADMGARVIKVERPGPGDFARDYDHVAEGQSSHFVWLNRSKESIALDLKSAAGREALGRLIETADVFVQNLAPGAAERLGVDAATLRAERPELIHVSISGYGPGGPYSAKRAYDLLVQCEAGLLSVTGTPQEMVKAGFSAADVAAGMYAYSNVLAAIIRRDRQGVGATIEISMLEALVEWMGFPMYFAHYAGAAPARTGAEHPAIAPYGPFRAGDGARVFLGIQNDREWVRFAADVLQRPELGADPLFATNPARVSNKAQLNVEIESVFARLDADEIIARLEAAGIANARLRTMDEVVSHPQLQARDRWREVGSPGGPLIALRPPASLDGPEAPMADIPAVGQHTEAILAELGLAAPESAVQNRTE</sequence>
<dbReference type="Pfam" id="PF02515">
    <property type="entry name" value="CoA_transf_3"/>
    <property type="match status" value="1"/>
</dbReference>
<keyword evidence="3" id="KW-1185">Reference proteome</keyword>
<dbReference type="InterPro" id="IPR023606">
    <property type="entry name" value="CoA-Trfase_III_dom_1_sf"/>
</dbReference>
<evidence type="ECO:0000313" key="3">
    <source>
        <dbReference type="Proteomes" id="UP000463857"/>
    </source>
</evidence>
<accession>A0A7L4YTG8</accession>
<dbReference type="RefSeq" id="WP_159547407.1">
    <property type="nucleotide sequence ID" value="NZ_CP047156.1"/>
</dbReference>